<accession>A0ABU3V4G5</accession>
<dbReference type="EMBL" id="JARAKF010000002">
    <property type="protein sequence ID" value="MDU9001072.1"/>
    <property type="molecule type" value="Genomic_DNA"/>
</dbReference>
<protein>
    <submittedName>
        <fullName evidence="2">Uncharacterized protein</fullName>
    </submittedName>
</protein>
<keyword evidence="3" id="KW-1185">Reference proteome</keyword>
<keyword evidence="1" id="KW-0472">Membrane</keyword>
<dbReference type="RefSeq" id="WP_205522197.1">
    <property type="nucleotide sequence ID" value="NZ_CP107955.1"/>
</dbReference>
<reference evidence="2 3" key="1">
    <citation type="submission" date="2023-02" db="EMBL/GenBank/DDBJ databases">
        <authorList>
            <person name="Maleckis M."/>
        </authorList>
    </citation>
    <scope>NUCLEOTIDE SEQUENCE [LARGE SCALE GENOMIC DNA]</scope>
    <source>
        <strain evidence="2 3">P8-A2</strain>
    </source>
</reference>
<name>A0ABU3V4G5_9ACTN</name>
<keyword evidence="1" id="KW-0812">Transmembrane</keyword>
<keyword evidence="1" id="KW-1133">Transmembrane helix</keyword>
<dbReference type="Proteomes" id="UP001257627">
    <property type="component" value="Unassembled WGS sequence"/>
</dbReference>
<evidence type="ECO:0000313" key="3">
    <source>
        <dbReference type="Proteomes" id="UP001257627"/>
    </source>
</evidence>
<organism evidence="2 3">
    <name type="scientific">Streptomyces mirabilis</name>
    <dbReference type="NCBI Taxonomy" id="68239"/>
    <lineage>
        <taxon>Bacteria</taxon>
        <taxon>Bacillati</taxon>
        <taxon>Actinomycetota</taxon>
        <taxon>Actinomycetes</taxon>
        <taxon>Kitasatosporales</taxon>
        <taxon>Streptomycetaceae</taxon>
        <taxon>Streptomyces</taxon>
    </lineage>
</organism>
<feature type="transmembrane region" description="Helical" evidence="1">
    <location>
        <begin position="46"/>
        <end position="75"/>
    </location>
</feature>
<dbReference type="InterPro" id="IPR045428">
    <property type="entry name" value="EACC1"/>
</dbReference>
<comment type="caution">
    <text evidence="2">The sequence shown here is derived from an EMBL/GenBank/DDBJ whole genome shotgun (WGS) entry which is preliminary data.</text>
</comment>
<dbReference type="Pfam" id="PF19953">
    <property type="entry name" value="EACC1"/>
    <property type="match status" value="1"/>
</dbReference>
<evidence type="ECO:0000313" key="2">
    <source>
        <dbReference type="EMBL" id="MDU9001072.1"/>
    </source>
</evidence>
<sequence>MDERLVVEVVGDRSADELRSLRDWLVAEEELRGRVRLELSPPEPGALGSAVAALTVALGPGGVATAAASVLISWLRRRTGNVSVKMIRPDGTSTEFSVTNVSGLDATEVQRITAELSRSLDPVGDRETGDAG</sequence>
<gene>
    <name evidence="2" type="ORF">PU648_54220</name>
</gene>
<proteinExistence type="predicted"/>
<evidence type="ECO:0000256" key="1">
    <source>
        <dbReference type="SAM" id="Phobius"/>
    </source>
</evidence>